<dbReference type="Proteomes" id="UP000003824">
    <property type="component" value="Unassembled WGS sequence"/>
</dbReference>
<evidence type="ECO:0000313" key="1">
    <source>
        <dbReference type="EMBL" id="EFE71909.2"/>
    </source>
</evidence>
<name>D6A8C6_STRV1</name>
<dbReference type="EMBL" id="DS999641">
    <property type="protein sequence ID" value="EFE71909.2"/>
    <property type="molecule type" value="Genomic_DNA"/>
</dbReference>
<proteinExistence type="predicted"/>
<accession>D6A8C6</accession>
<dbReference type="AlphaFoldDB" id="D6A8C6"/>
<organism evidence="1 2">
    <name type="scientific">Streptomyces viridosporus (strain ATCC 14672 / DSM 40746 / JCM 4963 / KCTC 9882 / NRRL B-12104 / FH 1290)</name>
    <name type="common">Streptomyces ghanaensis</name>
    <dbReference type="NCBI Taxonomy" id="566461"/>
    <lineage>
        <taxon>Bacteria</taxon>
        <taxon>Bacillati</taxon>
        <taxon>Actinomycetota</taxon>
        <taxon>Actinomycetes</taxon>
        <taxon>Kitasatosporales</taxon>
        <taxon>Streptomycetaceae</taxon>
        <taxon>Streptomyces</taxon>
    </lineage>
</organism>
<protein>
    <submittedName>
        <fullName evidence="1">Predicted protein</fullName>
    </submittedName>
</protein>
<dbReference type="RefSeq" id="WP_004993263.1">
    <property type="nucleotide sequence ID" value="NZ_DS999641.1"/>
</dbReference>
<gene>
    <name evidence="1" type="ORF">SSFG_07145</name>
</gene>
<sequence length="45" mass="4929">MAYALVSDLLADMGAHQPHVLTSEGDILTDRLNADFRQALTGWDV</sequence>
<reference evidence="2" key="1">
    <citation type="submission" date="2008-12" db="EMBL/GenBank/DDBJ databases">
        <title>Annotation of Streptomyces ghanaensis ATCC 14672.</title>
        <authorList>
            <consortium name="The Broad Institute Genome Sequencing Platform"/>
            <consortium name="Broad Institute Microbial Sequencing Center"/>
            <person name="Fischbach M."/>
            <person name="Ward D."/>
            <person name="Young S."/>
            <person name="Kodira C.D."/>
            <person name="Zeng Q."/>
            <person name="Koehrsen M."/>
            <person name="Godfrey P."/>
            <person name="Alvarado L."/>
            <person name="Berlin A.M."/>
            <person name="Borenstein D."/>
            <person name="Chen Z."/>
            <person name="Engels R."/>
            <person name="Freedman E."/>
            <person name="Gellesch M."/>
            <person name="Goldberg J."/>
            <person name="Griggs A."/>
            <person name="Gujja S."/>
            <person name="Heiman D.I."/>
            <person name="Hepburn T.A."/>
            <person name="Howarth C."/>
            <person name="Jen D."/>
            <person name="Larson L."/>
            <person name="Lewis B."/>
            <person name="Mehta T."/>
            <person name="Park D."/>
            <person name="Pearson M."/>
            <person name="Roberts A."/>
            <person name="Saif S."/>
            <person name="Shea T.D."/>
            <person name="Shenoy N."/>
            <person name="Sisk P."/>
            <person name="Stolte C."/>
            <person name="Sykes S.N."/>
            <person name="Walk T."/>
            <person name="White J."/>
            <person name="Yandava C."/>
            <person name="Straight P."/>
            <person name="Clardy J."/>
            <person name="Hung D."/>
            <person name="Kolter R."/>
            <person name="Mekalanos J."/>
            <person name="Walker S."/>
            <person name="Walsh C.T."/>
            <person name="Wieland B.L.C."/>
            <person name="Ilzarbe M."/>
            <person name="Galagan J."/>
            <person name="Nusbaum C."/>
            <person name="Birren B."/>
        </authorList>
    </citation>
    <scope>NUCLEOTIDE SEQUENCE [LARGE SCALE GENOMIC DNA]</scope>
    <source>
        <strain evidence="2">ATCC 14672 / DSM 40746 / JCM 4963 / KCTC 9882 / NRRL B-12104 / FH 1290</strain>
    </source>
</reference>
<evidence type="ECO:0000313" key="2">
    <source>
        <dbReference type="Proteomes" id="UP000003824"/>
    </source>
</evidence>